<dbReference type="Pfam" id="PF03544">
    <property type="entry name" value="TonB_C"/>
    <property type="match status" value="1"/>
</dbReference>
<keyword evidence="8" id="KW-1133">Transmembrane helix</keyword>
<keyword evidence="7" id="KW-0653">Protein transport</keyword>
<keyword evidence="12" id="KW-1185">Reference proteome</keyword>
<dbReference type="PROSITE" id="PS52015">
    <property type="entry name" value="TONB_CTD"/>
    <property type="match status" value="1"/>
</dbReference>
<comment type="similarity">
    <text evidence="2">Belongs to the TonB family.</text>
</comment>
<reference evidence="11 12" key="1">
    <citation type="submission" date="2018-07" db="EMBL/GenBank/DDBJ databases">
        <title>Freshwater and sediment microbial communities from various areas in North America, analyzing microbe dynamics in response to fracking.</title>
        <authorList>
            <person name="Lamendella R."/>
        </authorList>
    </citation>
    <scope>NUCLEOTIDE SEQUENCE [LARGE SCALE GENOMIC DNA]</scope>
    <source>
        <strain evidence="11 12">160A</strain>
    </source>
</reference>
<keyword evidence="9" id="KW-0472">Membrane</keyword>
<dbReference type="Gene3D" id="3.30.1150.10">
    <property type="match status" value="1"/>
</dbReference>
<dbReference type="SUPFAM" id="SSF74653">
    <property type="entry name" value="TolA/TonB C-terminal domain"/>
    <property type="match status" value="1"/>
</dbReference>
<evidence type="ECO:0000256" key="8">
    <source>
        <dbReference type="ARBA" id="ARBA00022989"/>
    </source>
</evidence>
<evidence type="ECO:0000256" key="1">
    <source>
        <dbReference type="ARBA" id="ARBA00004383"/>
    </source>
</evidence>
<feature type="domain" description="TonB C-terminal" evidence="10">
    <location>
        <begin position="49"/>
        <end position="145"/>
    </location>
</feature>
<comment type="caution">
    <text evidence="11">The sequence shown here is derived from an EMBL/GenBank/DDBJ whole genome shotgun (WGS) entry which is preliminary data.</text>
</comment>
<dbReference type="GO" id="GO:0015031">
    <property type="term" value="P:protein transport"/>
    <property type="evidence" value="ECO:0007669"/>
    <property type="project" value="UniProtKB-KW"/>
</dbReference>
<dbReference type="PANTHER" id="PTHR33446">
    <property type="entry name" value="PROTEIN TONB-RELATED"/>
    <property type="match status" value="1"/>
</dbReference>
<dbReference type="GO" id="GO:0098797">
    <property type="term" value="C:plasma membrane protein complex"/>
    <property type="evidence" value="ECO:0007669"/>
    <property type="project" value="TreeGrafter"/>
</dbReference>
<evidence type="ECO:0000256" key="6">
    <source>
        <dbReference type="ARBA" id="ARBA00022692"/>
    </source>
</evidence>
<accession>A0A368VBQ6</accession>
<dbReference type="InterPro" id="IPR006260">
    <property type="entry name" value="TonB/TolA_C"/>
</dbReference>
<keyword evidence="5" id="KW-0997">Cell inner membrane</keyword>
<comment type="subcellular location">
    <subcellularLocation>
        <location evidence="1">Cell inner membrane</location>
        <topology evidence="1">Single-pass membrane protein</topology>
        <orientation evidence="1">Periplasmic side</orientation>
    </subcellularLocation>
</comment>
<keyword evidence="3" id="KW-0813">Transport</keyword>
<evidence type="ECO:0000259" key="10">
    <source>
        <dbReference type="PROSITE" id="PS52015"/>
    </source>
</evidence>
<name>A0A368VBQ6_9BACT</name>
<evidence type="ECO:0000313" key="11">
    <source>
        <dbReference type="EMBL" id="RCW38552.1"/>
    </source>
</evidence>
<dbReference type="AlphaFoldDB" id="A0A368VBQ6"/>
<evidence type="ECO:0000256" key="3">
    <source>
        <dbReference type="ARBA" id="ARBA00022448"/>
    </source>
</evidence>
<dbReference type="InterPro" id="IPR051045">
    <property type="entry name" value="TonB-dependent_transducer"/>
</dbReference>
<proteinExistence type="inferred from homology"/>
<sequence>MNLFKICILIIALGYSEGIYCQKDSTYCDCLPDSINAFTWYEELPSFPGGSEAVSEYIKESIKYPEKAIGNLLEDRVYVRICISETGKVENAAISKGKYEMLNKEALRVVSQMPDWKPAFLRGRSVCCPYTLPVNFKIDRITKRKIRQERRTK</sequence>
<dbReference type="Proteomes" id="UP000252733">
    <property type="component" value="Unassembled WGS sequence"/>
</dbReference>
<evidence type="ECO:0000256" key="2">
    <source>
        <dbReference type="ARBA" id="ARBA00006555"/>
    </source>
</evidence>
<gene>
    <name evidence="11" type="ORF">DFO77_10317</name>
</gene>
<dbReference type="PANTHER" id="PTHR33446:SF2">
    <property type="entry name" value="PROTEIN TONB"/>
    <property type="match status" value="1"/>
</dbReference>
<protein>
    <submittedName>
        <fullName evidence="11">TonB family protein</fullName>
    </submittedName>
</protein>
<keyword evidence="6" id="KW-0812">Transmembrane</keyword>
<dbReference type="EMBL" id="QPIZ01000003">
    <property type="protein sequence ID" value="RCW38552.1"/>
    <property type="molecule type" value="Genomic_DNA"/>
</dbReference>
<dbReference type="NCBIfam" id="TIGR01352">
    <property type="entry name" value="tonB_Cterm"/>
    <property type="match status" value="1"/>
</dbReference>
<evidence type="ECO:0000256" key="7">
    <source>
        <dbReference type="ARBA" id="ARBA00022927"/>
    </source>
</evidence>
<evidence type="ECO:0000256" key="9">
    <source>
        <dbReference type="ARBA" id="ARBA00023136"/>
    </source>
</evidence>
<keyword evidence="4" id="KW-1003">Cell membrane</keyword>
<evidence type="ECO:0000256" key="5">
    <source>
        <dbReference type="ARBA" id="ARBA00022519"/>
    </source>
</evidence>
<dbReference type="GO" id="GO:0055085">
    <property type="term" value="P:transmembrane transport"/>
    <property type="evidence" value="ECO:0007669"/>
    <property type="project" value="InterPro"/>
</dbReference>
<dbReference type="InterPro" id="IPR037682">
    <property type="entry name" value="TonB_C"/>
</dbReference>
<dbReference type="RefSeq" id="WP_114436377.1">
    <property type="nucleotide sequence ID" value="NZ_QPIZ01000003.1"/>
</dbReference>
<evidence type="ECO:0000256" key="4">
    <source>
        <dbReference type="ARBA" id="ARBA00022475"/>
    </source>
</evidence>
<organism evidence="11 12">
    <name type="scientific">Marinilabilia salmonicolor</name>
    <dbReference type="NCBI Taxonomy" id="989"/>
    <lineage>
        <taxon>Bacteria</taxon>
        <taxon>Pseudomonadati</taxon>
        <taxon>Bacteroidota</taxon>
        <taxon>Bacteroidia</taxon>
        <taxon>Marinilabiliales</taxon>
        <taxon>Marinilabiliaceae</taxon>
        <taxon>Marinilabilia</taxon>
    </lineage>
</organism>
<dbReference type="GO" id="GO:0031992">
    <property type="term" value="F:energy transducer activity"/>
    <property type="evidence" value="ECO:0007669"/>
    <property type="project" value="TreeGrafter"/>
</dbReference>
<evidence type="ECO:0000313" key="12">
    <source>
        <dbReference type="Proteomes" id="UP000252733"/>
    </source>
</evidence>